<accession>A0A336JLT7</accession>
<dbReference type="AlphaFoldDB" id="A0A336JLT7"/>
<dbReference type="RefSeq" id="WP_114357738.1">
    <property type="nucleotide sequence ID" value="NZ_QRDT01000008.1"/>
</dbReference>
<evidence type="ECO:0000313" key="2">
    <source>
        <dbReference type="EMBL" id="SSW90650.1"/>
    </source>
</evidence>
<dbReference type="OrthoDB" id="7632164at2"/>
<dbReference type="EMBL" id="UFQQ01000008">
    <property type="protein sequence ID" value="SSW90650.1"/>
    <property type="molecule type" value="Genomic_DNA"/>
</dbReference>
<evidence type="ECO:0000313" key="4">
    <source>
        <dbReference type="Proteomes" id="UP000256343"/>
    </source>
</evidence>
<gene>
    <name evidence="1" type="ORF">BJ125_10822</name>
    <name evidence="2" type="ORF">SAMN05892882_10822</name>
</gene>
<reference evidence="1 4" key="2">
    <citation type="submission" date="2018-07" db="EMBL/GenBank/DDBJ databases">
        <title>Genomic Encyclopedia of Archaeal and Bacterial Type Strains, Phase II (KMG-II): from individual species to whole genera.</title>
        <authorList>
            <person name="Goeker M."/>
        </authorList>
    </citation>
    <scope>NUCLEOTIDE SEQUENCE [LARGE SCALE GENOMIC DNA]</scope>
    <source>
        <strain evidence="1 4">JA575</strain>
    </source>
</reference>
<protein>
    <submittedName>
        <fullName evidence="2">Uncharacterized protein</fullName>
    </submittedName>
</protein>
<keyword evidence="4" id="KW-1185">Reference proteome</keyword>
<organism evidence="2 3">
    <name type="scientific">Rhodopseudomonas pentothenatexigens</name>
    <dbReference type="NCBI Taxonomy" id="999699"/>
    <lineage>
        <taxon>Bacteria</taxon>
        <taxon>Pseudomonadati</taxon>
        <taxon>Pseudomonadota</taxon>
        <taxon>Alphaproteobacteria</taxon>
        <taxon>Hyphomicrobiales</taxon>
        <taxon>Nitrobacteraceae</taxon>
        <taxon>Rhodopseudomonas</taxon>
    </lineage>
</organism>
<evidence type="ECO:0000313" key="1">
    <source>
        <dbReference type="EMBL" id="RED36090.1"/>
    </source>
</evidence>
<evidence type="ECO:0000313" key="3">
    <source>
        <dbReference type="Proteomes" id="UP000252631"/>
    </source>
</evidence>
<sequence length="139" mass="14723">MTLDEFRRLAETWGGDIARWPAPTQRAARAVAATEQGAAILRTASEFDALLAAPPEVAPARSGRAALAVLQRIAADEARPPWYRRLLQPASLLPAGSLACSALVGLWLAVALPYHPSQQALAAVDAVFDASAVTLWESP</sequence>
<proteinExistence type="predicted"/>
<dbReference type="Proteomes" id="UP000256343">
    <property type="component" value="Unassembled WGS sequence"/>
</dbReference>
<dbReference type="EMBL" id="QRDT01000008">
    <property type="protein sequence ID" value="RED36090.1"/>
    <property type="molecule type" value="Genomic_DNA"/>
</dbReference>
<name>A0A336JLT7_9BRAD</name>
<dbReference type="Proteomes" id="UP000252631">
    <property type="component" value="Unassembled WGS sequence"/>
</dbReference>
<reference evidence="2 3" key="1">
    <citation type="submission" date="2017-08" db="EMBL/GenBank/DDBJ databases">
        <authorList>
            <person name="de Groot N.N."/>
        </authorList>
    </citation>
    <scope>NUCLEOTIDE SEQUENCE [LARGE SCALE GENOMIC DNA]</scope>
    <source>
        <strain evidence="2 3">JA575</strain>
    </source>
</reference>